<organism evidence="2 3">
    <name type="scientific">Gymnopilus dilepis</name>
    <dbReference type="NCBI Taxonomy" id="231916"/>
    <lineage>
        <taxon>Eukaryota</taxon>
        <taxon>Fungi</taxon>
        <taxon>Dikarya</taxon>
        <taxon>Basidiomycota</taxon>
        <taxon>Agaricomycotina</taxon>
        <taxon>Agaricomycetes</taxon>
        <taxon>Agaricomycetidae</taxon>
        <taxon>Agaricales</taxon>
        <taxon>Agaricineae</taxon>
        <taxon>Hymenogastraceae</taxon>
        <taxon>Gymnopilus</taxon>
    </lineage>
</organism>
<dbReference type="InParanoid" id="A0A409X892"/>
<gene>
    <name evidence="2" type="ORF">CVT26_005465</name>
</gene>
<accession>A0A409X892</accession>
<feature type="compositionally biased region" description="Basic and acidic residues" evidence="1">
    <location>
        <begin position="19"/>
        <end position="42"/>
    </location>
</feature>
<evidence type="ECO:0000256" key="1">
    <source>
        <dbReference type="SAM" id="MobiDB-lite"/>
    </source>
</evidence>
<name>A0A409X892_9AGAR</name>
<dbReference type="STRING" id="231916.A0A409X892"/>
<dbReference type="OrthoDB" id="8249012at2759"/>
<dbReference type="PANTHER" id="PTHR30613">
    <property type="entry name" value="UNCHARACTERIZED PROTEIN YBIU-RELATED"/>
    <property type="match status" value="1"/>
</dbReference>
<dbReference type="InterPro" id="IPR010856">
    <property type="entry name" value="Gig2-like"/>
</dbReference>
<feature type="non-terminal residue" evidence="2">
    <location>
        <position position="1"/>
    </location>
</feature>
<dbReference type="Proteomes" id="UP000284706">
    <property type="component" value="Unassembled WGS sequence"/>
</dbReference>
<feature type="region of interest" description="Disordered" evidence="1">
    <location>
        <begin position="13"/>
        <end position="42"/>
    </location>
</feature>
<sequence length="351" mass="38773">AATVFLNNLYEYPKSQANGDDKDGGEGAPNTDHDKGAKHELEGVDLNTPLTYADRFRIRKPGLGWEYHPPHVDGGGIERWEDPNFRQCFASILHGNWRAHNPFSLAPRLNARTSLYGRPNQATVFRTFQGWLALSETAPKEGTLQVFPDVVLSNAYTILRPFFTPTVDIESEEIFSLKGWKFDITTSSFPGIRPHEGGYYGPRPTPALHPNLRLEQTMLSVPRVKPGDMVFWHCDVVHAVEREHVGVGESAGMFFISTVAFHSSSSFFLLDPDANGDDLDLNLTVMYIPAVPLTPSNKSYIQRQAETFLQGKCPPDMPQGPGEAAFVGTGRAEDVCGEAGRRAMGLVDIVA</sequence>
<protein>
    <recommendedName>
        <fullName evidence="4">DUF1479 domain protein</fullName>
    </recommendedName>
</protein>
<dbReference type="Pfam" id="PF07350">
    <property type="entry name" value="Gig2-like"/>
    <property type="match status" value="1"/>
</dbReference>
<dbReference type="PANTHER" id="PTHR30613:SF1">
    <property type="entry name" value="DUF1479 DOMAIN PROTEIN (AFU_ORTHOLOGUE AFUA_5G09280)"/>
    <property type="match status" value="1"/>
</dbReference>
<keyword evidence="3" id="KW-1185">Reference proteome</keyword>
<dbReference type="SUPFAM" id="SSF51197">
    <property type="entry name" value="Clavaminate synthase-like"/>
    <property type="match status" value="1"/>
</dbReference>
<evidence type="ECO:0000313" key="3">
    <source>
        <dbReference type="Proteomes" id="UP000284706"/>
    </source>
</evidence>
<dbReference type="EMBL" id="NHYE01003971">
    <property type="protein sequence ID" value="PPQ86996.1"/>
    <property type="molecule type" value="Genomic_DNA"/>
</dbReference>
<evidence type="ECO:0008006" key="4">
    <source>
        <dbReference type="Google" id="ProtNLM"/>
    </source>
</evidence>
<dbReference type="AlphaFoldDB" id="A0A409X892"/>
<dbReference type="Gene3D" id="2.60.120.330">
    <property type="entry name" value="B-lactam Antibiotic, Isopenicillin N Synthase, Chain"/>
    <property type="match status" value="1"/>
</dbReference>
<evidence type="ECO:0000313" key="2">
    <source>
        <dbReference type="EMBL" id="PPQ86996.1"/>
    </source>
</evidence>
<dbReference type="InterPro" id="IPR027443">
    <property type="entry name" value="IPNS-like_sf"/>
</dbReference>
<comment type="caution">
    <text evidence="2">The sequence shown here is derived from an EMBL/GenBank/DDBJ whole genome shotgun (WGS) entry which is preliminary data.</text>
</comment>
<proteinExistence type="predicted"/>
<reference evidence="2 3" key="1">
    <citation type="journal article" date="2018" name="Evol. Lett.">
        <title>Horizontal gene cluster transfer increased hallucinogenic mushroom diversity.</title>
        <authorList>
            <person name="Reynolds H.T."/>
            <person name="Vijayakumar V."/>
            <person name="Gluck-Thaler E."/>
            <person name="Korotkin H.B."/>
            <person name="Matheny P.B."/>
            <person name="Slot J.C."/>
        </authorList>
    </citation>
    <scope>NUCLEOTIDE SEQUENCE [LARGE SCALE GENOMIC DNA]</scope>
    <source>
        <strain evidence="2 3">SRW20</strain>
    </source>
</reference>